<feature type="domain" description="Protein export membrane protein SecD/SecF C-terminal" evidence="11">
    <location>
        <begin position="115"/>
        <end position="292"/>
    </location>
</feature>
<evidence type="ECO:0000259" key="11">
    <source>
        <dbReference type="Pfam" id="PF02355"/>
    </source>
</evidence>
<keyword evidence="6" id="KW-0653">Protein transport</keyword>
<dbReference type="PRINTS" id="PR01755">
    <property type="entry name" value="SECFTRNLCASE"/>
</dbReference>
<reference evidence="12" key="1">
    <citation type="submission" date="2018-05" db="EMBL/GenBank/DDBJ databases">
        <authorList>
            <person name="Lanie J.A."/>
            <person name="Ng W.-L."/>
            <person name="Kazmierczak K.M."/>
            <person name="Andrzejewski T.M."/>
            <person name="Davidsen T.M."/>
            <person name="Wayne K.J."/>
            <person name="Tettelin H."/>
            <person name="Glass J.I."/>
            <person name="Rusch D."/>
            <person name="Podicherti R."/>
            <person name="Tsui H.-C.T."/>
            <person name="Winkler M.E."/>
        </authorList>
    </citation>
    <scope>NUCLEOTIDE SEQUENCE</scope>
</reference>
<name>A0A381PFU5_9ZZZZ</name>
<protein>
    <recommendedName>
        <fullName evidence="2">Protein translocase subunit SecF</fullName>
    </recommendedName>
</protein>
<evidence type="ECO:0000256" key="10">
    <source>
        <dbReference type="SAM" id="Phobius"/>
    </source>
</evidence>
<dbReference type="NCBIfam" id="TIGR00916">
    <property type="entry name" value="2A0604s01"/>
    <property type="match status" value="1"/>
</dbReference>
<feature type="transmembrane region" description="Helical" evidence="10">
    <location>
        <begin position="240"/>
        <end position="258"/>
    </location>
</feature>
<dbReference type="PANTHER" id="PTHR30081">
    <property type="entry name" value="PROTEIN-EXPORT MEMBRANE PROTEIN SEC"/>
    <property type="match status" value="1"/>
</dbReference>
<organism evidence="12">
    <name type="scientific">marine metagenome</name>
    <dbReference type="NCBI Taxonomy" id="408172"/>
    <lineage>
        <taxon>unclassified sequences</taxon>
        <taxon>metagenomes</taxon>
        <taxon>ecological metagenomes</taxon>
    </lineage>
</organism>
<dbReference type="GO" id="GO:0005886">
    <property type="term" value="C:plasma membrane"/>
    <property type="evidence" value="ECO:0007669"/>
    <property type="project" value="UniProtKB-SubCell"/>
</dbReference>
<accession>A0A381PFU5</accession>
<dbReference type="InterPro" id="IPR022646">
    <property type="entry name" value="SecD/SecF_CS"/>
</dbReference>
<keyword evidence="4" id="KW-1003">Cell membrane</keyword>
<evidence type="ECO:0000256" key="8">
    <source>
        <dbReference type="ARBA" id="ARBA00023010"/>
    </source>
</evidence>
<dbReference type="EMBL" id="UINC01000953">
    <property type="protein sequence ID" value="SUZ65228.1"/>
    <property type="molecule type" value="Genomic_DNA"/>
</dbReference>
<gene>
    <name evidence="12" type="ORF">METZ01_LOCUS18082</name>
</gene>
<evidence type="ECO:0000256" key="6">
    <source>
        <dbReference type="ARBA" id="ARBA00022927"/>
    </source>
</evidence>
<evidence type="ECO:0000313" key="12">
    <source>
        <dbReference type="EMBL" id="SUZ65228.1"/>
    </source>
</evidence>
<keyword evidence="5 10" id="KW-0812">Transmembrane</keyword>
<evidence type="ECO:0000256" key="4">
    <source>
        <dbReference type="ARBA" id="ARBA00022475"/>
    </source>
</evidence>
<dbReference type="GO" id="GO:0006886">
    <property type="term" value="P:intracellular protein transport"/>
    <property type="evidence" value="ECO:0007669"/>
    <property type="project" value="InterPro"/>
</dbReference>
<dbReference type="Pfam" id="PF02355">
    <property type="entry name" value="SecD_SecF_C"/>
    <property type="match status" value="1"/>
</dbReference>
<feature type="transmembrane region" description="Helical" evidence="10">
    <location>
        <begin position="7"/>
        <end position="30"/>
    </location>
</feature>
<dbReference type="SUPFAM" id="SSF82866">
    <property type="entry name" value="Multidrug efflux transporter AcrB transmembrane domain"/>
    <property type="match status" value="1"/>
</dbReference>
<feature type="transmembrane region" description="Helical" evidence="10">
    <location>
        <begin position="264"/>
        <end position="291"/>
    </location>
</feature>
<dbReference type="InterPro" id="IPR005665">
    <property type="entry name" value="SecF_bac"/>
</dbReference>
<keyword evidence="8" id="KW-0811">Translocation</keyword>
<keyword evidence="9 10" id="KW-0472">Membrane</keyword>
<evidence type="ECO:0000256" key="1">
    <source>
        <dbReference type="ARBA" id="ARBA00004651"/>
    </source>
</evidence>
<dbReference type="AlphaFoldDB" id="A0A381PFU5"/>
<feature type="transmembrane region" description="Helical" evidence="10">
    <location>
        <begin position="137"/>
        <end position="154"/>
    </location>
</feature>
<evidence type="ECO:0000256" key="3">
    <source>
        <dbReference type="ARBA" id="ARBA00022448"/>
    </source>
</evidence>
<evidence type="ECO:0000256" key="2">
    <source>
        <dbReference type="ARBA" id="ARBA00015792"/>
    </source>
</evidence>
<evidence type="ECO:0000256" key="5">
    <source>
        <dbReference type="ARBA" id="ARBA00022692"/>
    </source>
</evidence>
<dbReference type="InterPro" id="IPR022813">
    <property type="entry name" value="SecD/SecF_arch_bac"/>
</dbReference>
<dbReference type="GO" id="GO:0015450">
    <property type="term" value="F:protein-transporting ATPase activity"/>
    <property type="evidence" value="ECO:0007669"/>
    <property type="project" value="InterPro"/>
</dbReference>
<dbReference type="HAMAP" id="MF_01464_B">
    <property type="entry name" value="SecF_B"/>
    <property type="match status" value="1"/>
</dbReference>
<comment type="subcellular location">
    <subcellularLocation>
        <location evidence="1">Cell membrane</location>
        <topology evidence="1">Multi-pass membrane protein</topology>
    </subcellularLocation>
</comment>
<dbReference type="InterPro" id="IPR022645">
    <property type="entry name" value="SecD/SecF_bac"/>
</dbReference>
<dbReference type="NCBIfam" id="TIGR00966">
    <property type="entry name" value="transloc_SecF"/>
    <property type="match status" value="1"/>
</dbReference>
<feature type="transmembrane region" description="Helical" evidence="10">
    <location>
        <begin position="186"/>
        <end position="209"/>
    </location>
</feature>
<evidence type="ECO:0000256" key="9">
    <source>
        <dbReference type="ARBA" id="ARBA00023136"/>
    </source>
</evidence>
<evidence type="ECO:0000256" key="7">
    <source>
        <dbReference type="ARBA" id="ARBA00022989"/>
    </source>
</evidence>
<feature type="transmembrane region" description="Helical" evidence="10">
    <location>
        <begin position="161"/>
        <end position="180"/>
    </location>
</feature>
<sequence length="295" mass="32532">MASKNVGFTISSICFVLSLFMLFSGLNLGIDFRGGTMIGLNFSEEVEIQEIRAAMQSISIEGQEFDLSTEEIKHFGNSTNVMIKFKVRDDAPENFEQEIVNHLYQNMNEKVPEDKNNFILSIDTVSPKIGSELSGKALWSIISALGLILFYISIRFEFKFAIGAILALVHDVIITLGIFSFTGYEITLGTVAAFLTIVGYSLNDTIVILDRIRENMKSSGTVLFESTINKSINQSLSRTLITSFTTLLVIIVLIYAGGEIIRPFAFTMLVGVIIGTYSSIYIASGLLASLYKSSN</sequence>
<dbReference type="InterPro" id="IPR048634">
    <property type="entry name" value="SecD_SecF_C"/>
</dbReference>
<dbReference type="Pfam" id="PF07549">
    <property type="entry name" value="Sec_GG"/>
    <property type="match status" value="1"/>
</dbReference>
<keyword evidence="7 10" id="KW-1133">Transmembrane helix</keyword>
<keyword evidence="3" id="KW-0813">Transport</keyword>
<dbReference type="Gene3D" id="1.20.1640.10">
    <property type="entry name" value="Multidrug efflux transporter AcrB transmembrane domain"/>
    <property type="match status" value="1"/>
</dbReference>
<proteinExistence type="inferred from homology"/>
<dbReference type="InterPro" id="IPR055344">
    <property type="entry name" value="SecD_SecF_C_bact"/>
</dbReference>
<dbReference type="PANTHER" id="PTHR30081:SF8">
    <property type="entry name" value="PROTEIN TRANSLOCASE SUBUNIT SECF"/>
    <property type="match status" value="1"/>
</dbReference>